<reference evidence="1 2" key="1">
    <citation type="journal article" date="2018" name="Nat. Ecol. Evol.">
        <title>Pezizomycetes genomes reveal the molecular basis of ectomycorrhizal truffle lifestyle.</title>
        <authorList>
            <person name="Murat C."/>
            <person name="Payen T."/>
            <person name="Noel B."/>
            <person name="Kuo A."/>
            <person name="Morin E."/>
            <person name="Chen J."/>
            <person name="Kohler A."/>
            <person name="Krizsan K."/>
            <person name="Balestrini R."/>
            <person name="Da Silva C."/>
            <person name="Montanini B."/>
            <person name="Hainaut M."/>
            <person name="Levati E."/>
            <person name="Barry K.W."/>
            <person name="Belfiori B."/>
            <person name="Cichocki N."/>
            <person name="Clum A."/>
            <person name="Dockter R.B."/>
            <person name="Fauchery L."/>
            <person name="Guy J."/>
            <person name="Iotti M."/>
            <person name="Le Tacon F."/>
            <person name="Lindquist E.A."/>
            <person name="Lipzen A."/>
            <person name="Malagnac F."/>
            <person name="Mello A."/>
            <person name="Molinier V."/>
            <person name="Miyauchi S."/>
            <person name="Poulain J."/>
            <person name="Riccioni C."/>
            <person name="Rubini A."/>
            <person name="Sitrit Y."/>
            <person name="Splivallo R."/>
            <person name="Traeger S."/>
            <person name="Wang M."/>
            <person name="Zifcakova L."/>
            <person name="Wipf D."/>
            <person name="Zambonelli A."/>
            <person name="Paolocci F."/>
            <person name="Nowrousian M."/>
            <person name="Ottonello S."/>
            <person name="Baldrian P."/>
            <person name="Spatafora J.W."/>
            <person name="Henrissat B."/>
            <person name="Nagy L.G."/>
            <person name="Aury J.M."/>
            <person name="Wincker P."/>
            <person name="Grigoriev I.V."/>
            <person name="Bonfante P."/>
            <person name="Martin F.M."/>
        </authorList>
    </citation>
    <scope>NUCLEOTIDE SEQUENCE [LARGE SCALE GENOMIC DNA]</scope>
    <source>
        <strain evidence="1 2">RN42</strain>
    </source>
</reference>
<protein>
    <submittedName>
        <fullName evidence="1">Uncharacterized protein</fullName>
    </submittedName>
</protein>
<dbReference type="EMBL" id="ML119822">
    <property type="protein sequence ID" value="RPA73417.1"/>
    <property type="molecule type" value="Genomic_DNA"/>
</dbReference>
<sequence>MMVVSRGGMGFPSPRMRGGVVFPMPGAKWSLGEVREAYGFGRPWKQHDGLWTWKQHDGLWTWKQHDGLWTWKQHGGLWTWKHEGLWFRHAYGKPRTALHRRRGEVSKHGVRSNVARLHAGLGIPFARPQPWYID</sequence>
<dbReference type="Proteomes" id="UP000275078">
    <property type="component" value="Unassembled WGS sequence"/>
</dbReference>
<name>A0A3N4HJB7_ASCIM</name>
<organism evidence="1 2">
    <name type="scientific">Ascobolus immersus RN42</name>
    <dbReference type="NCBI Taxonomy" id="1160509"/>
    <lineage>
        <taxon>Eukaryota</taxon>
        <taxon>Fungi</taxon>
        <taxon>Dikarya</taxon>
        <taxon>Ascomycota</taxon>
        <taxon>Pezizomycotina</taxon>
        <taxon>Pezizomycetes</taxon>
        <taxon>Pezizales</taxon>
        <taxon>Ascobolaceae</taxon>
        <taxon>Ascobolus</taxon>
    </lineage>
</organism>
<dbReference type="AlphaFoldDB" id="A0A3N4HJB7"/>
<evidence type="ECO:0000313" key="2">
    <source>
        <dbReference type="Proteomes" id="UP000275078"/>
    </source>
</evidence>
<proteinExistence type="predicted"/>
<keyword evidence="2" id="KW-1185">Reference proteome</keyword>
<evidence type="ECO:0000313" key="1">
    <source>
        <dbReference type="EMBL" id="RPA73417.1"/>
    </source>
</evidence>
<gene>
    <name evidence="1" type="ORF">BJ508DRAFT_50015</name>
</gene>
<accession>A0A3N4HJB7</accession>